<dbReference type="PROSITE" id="PS00226">
    <property type="entry name" value="IF_ROD_1"/>
    <property type="match status" value="1"/>
</dbReference>
<reference evidence="10 11" key="1">
    <citation type="submission" date="2019-01" db="EMBL/GenBank/DDBJ databases">
        <authorList>
            <person name="Sayadi A."/>
        </authorList>
    </citation>
    <scope>NUCLEOTIDE SEQUENCE [LARGE SCALE GENOMIC DNA]</scope>
</reference>
<dbReference type="InterPro" id="IPR018039">
    <property type="entry name" value="IF_conserved"/>
</dbReference>
<dbReference type="OrthoDB" id="102442at2759"/>
<organism evidence="10 11">
    <name type="scientific">Callosobruchus maculatus</name>
    <name type="common">Southern cowpea weevil</name>
    <name type="synonym">Pulse bruchid</name>
    <dbReference type="NCBI Taxonomy" id="64391"/>
    <lineage>
        <taxon>Eukaryota</taxon>
        <taxon>Metazoa</taxon>
        <taxon>Ecdysozoa</taxon>
        <taxon>Arthropoda</taxon>
        <taxon>Hexapoda</taxon>
        <taxon>Insecta</taxon>
        <taxon>Pterygota</taxon>
        <taxon>Neoptera</taxon>
        <taxon>Endopterygota</taxon>
        <taxon>Coleoptera</taxon>
        <taxon>Polyphaga</taxon>
        <taxon>Cucujiformia</taxon>
        <taxon>Chrysomeloidea</taxon>
        <taxon>Chrysomelidae</taxon>
        <taxon>Bruchinae</taxon>
        <taxon>Bruchini</taxon>
        <taxon>Callosobruchus</taxon>
    </lineage>
</organism>
<keyword evidence="3" id="KW-0539">Nucleus</keyword>
<dbReference type="PANTHER" id="PTHR45721">
    <property type="entry name" value="LAMIN DM0-RELATED"/>
    <property type="match status" value="1"/>
</dbReference>
<feature type="domain" description="IF rod" evidence="9">
    <location>
        <begin position="32"/>
        <end position="388"/>
    </location>
</feature>
<evidence type="ECO:0000256" key="3">
    <source>
        <dbReference type="ARBA" id="ARBA00023242"/>
    </source>
</evidence>
<dbReference type="GO" id="GO:0031507">
    <property type="term" value="P:heterochromatin formation"/>
    <property type="evidence" value="ECO:0007669"/>
    <property type="project" value="UniProtKB-ARBA"/>
</dbReference>
<dbReference type="GO" id="GO:0051664">
    <property type="term" value="P:nuclear pore localization"/>
    <property type="evidence" value="ECO:0007669"/>
    <property type="project" value="TreeGrafter"/>
</dbReference>
<evidence type="ECO:0000256" key="2">
    <source>
        <dbReference type="ARBA" id="ARBA00023054"/>
    </source>
</evidence>
<evidence type="ECO:0000256" key="5">
    <source>
        <dbReference type="RuleBase" id="RU000685"/>
    </source>
</evidence>
<dbReference type="InterPro" id="IPR001322">
    <property type="entry name" value="Lamin_tail_dom"/>
</dbReference>
<keyword evidence="11" id="KW-1185">Reference proteome</keyword>
<gene>
    <name evidence="10" type="ORF">CALMAC_LOCUS5476</name>
</gene>
<feature type="region of interest" description="Disordered" evidence="7">
    <location>
        <begin position="1"/>
        <end position="29"/>
    </location>
</feature>
<dbReference type="InterPro" id="IPR036415">
    <property type="entry name" value="Lamin_tail_dom_sf"/>
</dbReference>
<dbReference type="GO" id="GO:0090435">
    <property type="term" value="P:protein localization to nuclear envelope"/>
    <property type="evidence" value="ECO:0007669"/>
    <property type="project" value="TreeGrafter"/>
</dbReference>
<comment type="similarity">
    <text evidence="5">Belongs to the intermediate filament family.</text>
</comment>
<dbReference type="GO" id="GO:0030833">
    <property type="term" value="P:regulation of actin filament polymerization"/>
    <property type="evidence" value="ECO:0007669"/>
    <property type="project" value="UniProtKB-ARBA"/>
</dbReference>
<dbReference type="Proteomes" id="UP000410492">
    <property type="component" value="Unassembled WGS sequence"/>
</dbReference>
<dbReference type="SUPFAM" id="SSF74853">
    <property type="entry name" value="Lamin A/C globular tail domain"/>
    <property type="match status" value="1"/>
</dbReference>
<dbReference type="GO" id="GO:0007097">
    <property type="term" value="P:nuclear migration"/>
    <property type="evidence" value="ECO:0007669"/>
    <property type="project" value="TreeGrafter"/>
</dbReference>
<feature type="domain" description="LTD" evidence="8">
    <location>
        <begin position="448"/>
        <end position="563"/>
    </location>
</feature>
<dbReference type="GO" id="GO:0005200">
    <property type="term" value="F:structural constituent of cytoskeleton"/>
    <property type="evidence" value="ECO:0007669"/>
    <property type="project" value="TreeGrafter"/>
</dbReference>
<feature type="coiled-coil region" evidence="6">
    <location>
        <begin position="235"/>
        <end position="366"/>
    </location>
</feature>
<dbReference type="PROSITE" id="PS51841">
    <property type="entry name" value="LTD"/>
    <property type="match status" value="1"/>
</dbReference>
<dbReference type="InterPro" id="IPR039008">
    <property type="entry name" value="IF_rod_dom"/>
</dbReference>
<evidence type="ECO:0000313" key="11">
    <source>
        <dbReference type="Proteomes" id="UP000410492"/>
    </source>
</evidence>
<dbReference type="EMBL" id="CAACVG010006790">
    <property type="protein sequence ID" value="VEN41757.1"/>
    <property type="molecule type" value="Genomic_DNA"/>
</dbReference>
<dbReference type="AlphaFoldDB" id="A0A653C1E8"/>
<sequence length="602" mass="69883">MASRAKKSSTPAGSHQRPSSPLSPTRHSRLQEKQDLQNLNDRLACYIDKVRYLESENNKLTREIQSTQETVTREVSNIKAMYDHELSDARKLLDETHREKARLEIDVKRLLDENDELKNELTKKSKDLVLAENSARIYETRCNELQLKANQATSDAKKAQADLRELEKERDKLKKLLDEHRKQLEEESLARVEVENSNQSLREELSFKDQIYQQQLTETRTRRQVEISEIDGRLAEKYEAKLQEALQELRDQYEAQMANNRQEIEMLYEQKIKGLQNANDRHQVSAANALDELRQVRTRIDTLNTRISELENQNAGLTARARDLEKLLEGERLRHAEDLASLERELQRLRDEMANQLQEYQDLMDIKVSLDLEIAAYRKLLESEEDRLGLSQMEKWRQSQQTQLQTRGTAEKEVTHHATRGSSQRRTPVRAGTKRRRLLEESQESSVSDFSVNSSSKGDVEIVEVDPEGQFVKLRNKSNQEIALGGWQVIRKVGENETQFKFHRSLKLEGNGFVTIWSADLNKDHEPPNNLVMKSQKWVTGDNMTTMVLNNNGEEVAIHERVKRQLTSTMLRHREMAGGYLTSEELHHQQGDPQGDEKCRLM</sequence>
<keyword evidence="1 5" id="KW-0403">Intermediate filament</keyword>
<evidence type="ECO:0000256" key="4">
    <source>
        <dbReference type="ARBA" id="ARBA00024186"/>
    </source>
</evidence>
<accession>A0A653C1E8</accession>
<dbReference type="PANTHER" id="PTHR45721:SF11">
    <property type="entry name" value="LAMIN DM0-RELATED"/>
    <property type="match status" value="1"/>
</dbReference>
<feature type="compositionally biased region" description="Polar residues" evidence="7">
    <location>
        <begin position="8"/>
        <end position="25"/>
    </location>
</feature>
<dbReference type="Gene3D" id="1.20.5.170">
    <property type="match status" value="1"/>
</dbReference>
<evidence type="ECO:0000256" key="6">
    <source>
        <dbReference type="SAM" id="Coils"/>
    </source>
</evidence>
<dbReference type="Pfam" id="PF00932">
    <property type="entry name" value="LTD"/>
    <property type="match status" value="1"/>
</dbReference>
<protein>
    <submittedName>
        <fullName evidence="10">Uncharacterized protein</fullName>
    </submittedName>
</protein>
<dbReference type="FunFam" id="1.20.5.170:FF:000058">
    <property type="entry name" value="Intermediate filament protein B"/>
    <property type="match status" value="1"/>
</dbReference>
<feature type="region of interest" description="Disordered" evidence="7">
    <location>
        <begin position="399"/>
        <end position="452"/>
    </location>
</feature>
<name>A0A653C1E8_CALMS</name>
<proteinExistence type="inferred from homology"/>
<feature type="compositionally biased region" description="Polar residues" evidence="7">
    <location>
        <begin position="399"/>
        <end position="408"/>
    </location>
</feature>
<dbReference type="Gene3D" id="2.60.40.1260">
    <property type="entry name" value="Lamin Tail domain"/>
    <property type="match status" value="1"/>
</dbReference>
<feature type="coiled-coil region" evidence="6">
    <location>
        <begin position="36"/>
        <end position="204"/>
    </location>
</feature>
<dbReference type="Gene3D" id="1.20.5.500">
    <property type="entry name" value="Single helix bin"/>
    <property type="match status" value="1"/>
</dbReference>
<dbReference type="PROSITE" id="PS51842">
    <property type="entry name" value="IF_ROD_2"/>
    <property type="match status" value="1"/>
</dbReference>
<dbReference type="GO" id="GO:0007112">
    <property type="term" value="P:male meiosis cytokinesis"/>
    <property type="evidence" value="ECO:0007669"/>
    <property type="project" value="UniProtKB-ARBA"/>
</dbReference>
<evidence type="ECO:0000256" key="7">
    <source>
        <dbReference type="SAM" id="MobiDB-lite"/>
    </source>
</evidence>
<evidence type="ECO:0000256" key="1">
    <source>
        <dbReference type="ARBA" id="ARBA00022754"/>
    </source>
</evidence>
<evidence type="ECO:0000259" key="9">
    <source>
        <dbReference type="PROSITE" id="PS51842"/>
    </source>
</evidence>
<evidence type="ECO:0000313" key="10">
    <source>
        <dbReference type="EMBL" id="VEN41757.1"/>
    </source>
</evidence>
<dbReference type="GO" id="GO:0006998">
    <property type="term" value="P:nuclear envelope organization"/>
    <property type="evidence" value="ECO:0007669"/>
    <property type="project" value="TreeGrafter"/>
</dbReference>
<dbReference type="Pfam" id="PF00038">
    <property type="entry name" value="Filament"/>
    <property type="match status" value="1"/>
</dbReference>
<evidence type="ECO:0000259" key="8">
    <source>
        <dbReference type="PROSITE" id="PS51841"/>
    </source>
</evidence>
<comment type="subcellular location">
    <subcellularLocation>
        <location evidence="4">Nucleus lamina</location>
    </subcellularLocation>
</comment>
<dbReference type="GO" id="GO:0005638">
    <property type="term" value="C:lamin filament"/>
    <property type="evidence" value="ECO:0007669"/>
    <property type="project" value="UniProtKB-ARBA"/>
</dbReference>
<keyword evidence="2 6" id="KW-0175">Coiled coil</keyword>
<dbReference type="SUPFAM" id="SSF64593">
    <property type="entry name" value="Intermediate filament protein, coiled coil region"/>
    <property type="match status" value="2"/>
</dbReference>
<dbReference type="Gene3D" id="1.20.5.1160">
    <property type="entry name" value="Vasodilator-stimulated phosphoprotein"/>
    <property type="match status" value="2"/>
</dbReference>
<dbReference type="SMART" id="SM01391">
    <property type="entry name" value="Filament"/>
    <property type="match status" value="1"/>
</dbReference>